<dbReference type="AlphaFoldDB" id="A0A8J7IN76"/>
<protein>
    <submittedName>
        <fullName evidence="1">Uncharacterized protein</fullName>
    </submittedName>
</protein>
<evidence type="ECO:0000313" key="2">
    <source>
        <dbReference type="Proteomes" id="UP000662314"/>
    </source>
</evidence>
<accession>A0A8J7IN76</accession>
<dbReference type="EMBL" id="JAECZA010000300">
    <property type="protein sequence ID" value="MBH8577962.1"/>
    <property type="molecule type" value="Genomic_DNA"/>
</dbReference>
<comment type="caution">
    <text evidence="1">The sequence shown here is derived from an EMBL/GenBank/DDBJ whole genome shotgun (WGS) entry which is preliminary data.</text>
</comment>
<evidence type="ECO:0000313" key="1">
    <source>
        <dbReference type="EMBL" id="MBH8577962.1"/>
    </source>
</evidence>
<proteinExistence type="predicted"/>
<dbReference type="Proteomes" id="UP000662314">
    <property type="component" value="Unassembled WGS sequence"/>
</dbReference>
<sequence>MAQCFRFYGKGTDGNNYEFFACGTTPEYRARDGSTVYLYLDGVNIAGTTYFYTTATAQVTSVANDNATSGYTKFGNCSACNAVPYDCLNGVCIPKSTYNTPGIYATISDCEIACGVGCSGKCISNSDWAKIEGLSNQLKDRSCS</sequence>
<name>A0A8J7IN76_9NOST</name>
<gene>
    <name evidence="1" type="ORF">I8752_34380</name>
</gene>
<dbReference type="RefSeq" id="WP_214436641.1">
    <property type="nucleotide sequence ID" value="NZ_CAWPUQ010000237.1"/>
</dbReference>
<organism evidence="1 2">
    <name type="scientific">Dendronalium phyllosphericum CENA369</name>
    <dbReference type="NCBI Taxonomy" id="1725256"/>
    <lineage>
        <taxon>Bacteria</taxon>
        <taxon>Bacillati</taxon>
        <taxon>Cyanobacteriota</taxon>
        <taxon>Cyanophyceae</taxon>
        <taxon>Nostocales</taxon>
        <taxon>Nostocaceae</taxon>
        <taxon>Dendronalium</taxon>
        <taxon>Dendronalium phyllosphericum</taxon>
    </lineage>
</organism>
<keyword evidence="2" id="KW-1185">Reference proteome</keyword>
<reference evidence="1 2" key="1">
    <citation type="journal article" date="2021" name="Int. J. Syst. Evol. Microbiol.">
        <title>Amazonocrinis nigriterrae gen. nov., sp. nov., Atlanticothrix silvestris gen. nov., sp. nov. and Dendronalium phyllosphericum gen. nov., sp. nov., nostocacean cyanobacteria from Brazilian environments.</title>
        <authorList>
            <person name="Alvarenga D.O."/>
            <person name="Andreote A.P.D."/>
            <person name="Branco L.H.Z."/>
            <person name="Delbaje E."/>
            <person name="Cruz R.B."/>
            <person name="Varani A.M."/>
            <person name="Fiore M.F."/>
        </authorList>
    </citation>
    <scope>NUCLEOTIDE SEQUENCE [LARGE SCALE GENOMIC DNA]</scope>
    <source>
        <strain evidence="1 2">CENA369</strain>
    </source>
</reference>